<evidence type="ECO:0000313" key="1">
    <source>
        <dbReference type="EMBL" id="GGE58381.1"/>
    </source>
</evidence>
<name>A0A917AKI3_9BACI</name>
<evidence type="ECO:0000313" key="2">
    <source>
        <dbReference type="Proteomes" id="UP000605259"/>
    </source>
</evidence>
<accession>A0A917AKI3</accession>
<dbReference type="EMBL" id="BMFK01000001">
    <property type="protein sequence ID" value="GGE58381.1"/>
    <property type="molecule type" value="Genomic_DNA"/>
</dbReference>
<gene>
    <name evidence="1" type="ORF">GCM10007140_05910</name>
</gene>
<reference evidence="1" key="1">
    <citation type="journal article" date="2014" name="Int. J. Syst. Evol. Microbiol.">
        <title>Complete genome sequence of Corynebacterium casei LMG S-19264T (=DSM 44701T), isolated from a smear-ripened cheese.</title>
        <authorList>
            <consortium name="US DOE Joint Genome Institute (JGI-PGF)"/>
            <person name="Walter F."/>
            <person name="Albersmeier A."/>
            <person name="Kalinowski J."/>
            <person name="Ruckert C."/>
        </authorList>
    </citation>
    <scope>NUCLEOTIDE SEQUENCE</scope>
    <source>
        <strain evidence="1">CGMCC 1.12698</strain>
    </source>
</reference>
<protein>
    <recommendedName>
        <fullName evidence="3">Helix-turn-helix domain-containing protein</fullName>
    </recommendedName>
</protein>
<dbReference type="RefSeq" id="WP_188386945.1">
    <property type="nucleotide sequence ID" value="NZ_BMFK01000001.1"/>
</dbReference>
<sequence>MITANFDIEPLRQIIREEMERANFHRDKQNELPPMLTITQLMELLHIKRTKASELLSRADFPVFREAGVLIPTHLLFQWIEKHTSWMEENTDYYEKHII</sequence>
<reference evidence="1" key="2">
    <citation type="submission" date="2020-09" db="EMBL/GenBank/DDBJ databases">
        <authorList>
            <person name="Sun Q."/>
            <person name="Zhou Y."/>
        </authorList>
    </citation>
    <scope>NUCLEOTIDE SEQUENCE</scope>
    <source>
        <strain evidence="1">CGMCC 1.12698</strain>
    </source>
</reference>
<keyword evidence="2" id="KW-1185">Reference proteome</keyword>
<comment type="caution">
    <text evidence="1">The sequence shown here is derived from an EMBL/GenBank/DDBJ whole genome shotgun (WGS) entry which is preliminary data.</text>
</comment>
<proteinExistence type="predicted"/>
<dbReference type="Proteomes" id="UP000605259">
    <property type="component" value="Unassembled WGS sequence"/>
</dbReference>
<organism evidence="1 2">
    <name type="scientific">Priestia taiwanensis</name>
    <dbReference type="NCBI Taxonomy" id="1347902"/>
    <lineage>
        <taxon>Bacteria</taxon>
        <taxon>Bacillati</taxon>
        <taxon>Bacillota</taxon>
        <taxon>Bacilli</taxon>
        <taxon>Bacillales</taxon>
        <taxon>Bacillaceae</taxon>
        <taxon>Priestia</taxon>
    </lineage>
</organism>
<dbReference type="AlphaFoldDB" id="A0A917AKI3"/>
<evidence type="ECO:0008006" key="3">
    <source>
        <dbReference type="Google" id="ProtNLM"/>
    </source>
</evidence>